<proteinExistence type="predicted"/>
<protein>
    <submittedName>
        <fullName evidence="1">Uncharacterized protein</fullName>
    </submittedName>
</protein>
<reference evidence="1" key="1">
    <citation type="journal article" date="2020" name="Microbiol. Resour. Announc.">
        <title>Complete Genome Sequence of Moraxella osloensis Strain YV1, Isolated from an Australian Wastewater Treatment Plant.</title>
        <authorList>
            <person name="Batinovic S."/>
            <person name="Rice D.T.F."/>
            <person name="Seviour R.J."/>
            <person name="Petrovski S."/>
        </authorList>
    </citation>
    <scope>NUCLEOTIDE SEQUENCE</scope>
    <source>
        <strain evidence="1">YV1</strain>
    </source>
</reference>
<sequence>MSISYNYVELNTFNEIRLGAGSQHWKHWGIMDHAGIIIDLMYLGFKESKKCFLPAYLLRNLYSNFDDKFQYGGILFAGDWYELIAEKYYSLDKADDL</sequence>
<dbReference type="EMBL" id="CP047226">
    <property type="protein sequence ID" value="QHG10364.1"/>
    <property type="molecule type" value="Genomic_DNA"/>
</dbReference>
<organism evidence="1">
    <name type="scientific">Faucicola osloensis</name>
    <name type="common">Moraxella osloensis</name>
    <dbReference type="NCBI Taxonomy" id="34062"/>
    <lineage>
        <taxon>Bacteria</taxon>
        <taxon>Pseudomonadati</taxon>
        <taxon>Pseudomonadota</taxon>
        <taxon>Gammaproteobacteria</taxon>
        <taxon>Moraxellales</taxon>
        <taxon>Moraxellaceae</taxon>
        <taxon>Faucicola</taxon>
    </lineage>
</organism>
<accession>A0A6P1KQ55</accession>
<name>A0A6P1KQ55_FAUOS</name>
<evidence type="ECO:0000313" key="1">
    <source>
        <dbReference type="EMBL" id="QHG10364.1"/>
    </source>
</evidence>
<gene>
    <name evidence="1" type="ORF">GSF12_11070</name>
</gene>
<dbReference type="AlphaFoldDB" id="A0A6P1KQ55"/>